<proteinExistence type="predicted"/>
<dbReference type="InterPro" id="IPR027417">
    <property type="entry name" value="P-loop_NTPase"/>
</dbReference>
<dbReference type="Gene3D" id="3.40.50.300">
    <property type="entry name" value="P-loop containing nucleotide triphosphate hydrolases"/>
    <property type="match status" value="1"/>
</dbReference>
<protein>
    <submittedName>
        <fullName evidence="1">Unannotated protein</fullName>
    </submittedName>
</protein>
<dbReference type="SUPFAM" id="SSF109854">
    <property type="entry name" value="DinB/YfiT-like putative metalloenzymes"/>
    <property type="match status" value="1"/>
</dbReference>
<dbReference type="Pfam" id="PF13671">
    <property type="entry name" value="AAA_33"/>
    <property type="match status" value="1"/>
</dbReference>
<evidence type="ECO:0000313" key="1">
    <source>
        <dbReference type="EMBL" id="CAB4685216.1"/>
    </source>
</evidence>
<dbReference type="InterPro" id="IPR034660">
    <property type="entry name" value="DinB/YfiT-like"/>
</dbReference>
<name>A0A6J6NGA5_9ZZZZ</name>
<dbReference type="SUPFAM" id="SSF52540">
    <property type="entry name" value="P-loop containing nucleoside triphosphate hydrolases"/>
    <property type="match status" value="1"/>
</dbReference>
<dbReference type="AlphaFoldDB" id="A0A6J6NGA5"/>
<dbReference type="EMBL" id="CAEZXR010000004">
    <property type="protein sequence ID" value="CAB4685216.1"/>
    <property type="molecule type" value="Genomic_DNA"/>
</dbReference>
<dbReference type="InterPro" id="IPR007061">
    <property type="entry name" value="MST-like"/>
</dbReference>
<sequence>MSGDFPQVAVDEITTLVRVLDARRRSALAALDGLDDQQAVRRPLPHTDLSVAGVVLHLARMEDLWLGRKLAGELDTEPWASRHEETDWDFRTQHGVAEVRAAYVAACERSRAILARTGDLSTLAAQPAWGSVHVSLRWILVHLIEETAQHLGHLDLLRDALLAPLGSATTRLTVIRGNSGAGKTTVARSLRSGLPRGALAWVGQDLLRRDILDSPDSPGNLSIDLIDRTVRLALDTGRDVVLEGILSSTRYADLLLGLAADHVGQTRCYYLDVPFEETVRRHATKPAQSFGAEEMRRWYEPLDLVEGLAETVVGPDSSAAATADLIRAGWG</sequence>
<gene>
    <name evidence="1" type="ORF">UFOPK2579_00075</name>
</gene>
<accession>A0A6J6NGA5</accession>
<organism evidence="1">
    <name type="scientific">freshwater metagenome</name>
    <dbReference type="NCBI Taxonomy" id="449393"/>
    <lineage>
        <taxon>unclassified sequences</taxon>
        <taxon>metagenomes</taxon>
        <taxon>ecological metagenomes</taxon>
    </lineage>
</organism>
<dbReference type="Gene3D" id="1.20.120.450">
    <property type="entry name" value="dinb family like domain"/>
    <property type="match status" value="1"/>
</dbReference>
<reference evidence="1" key="1">
    <citation type="submission" date="2020-05" db="EMBL/GenBank/DDBJ databases">
        <authorList>
            <person name="Chiriac C."/>
            <person name="Salcher M."/>
            <person name="Ghai R."/>
            <person name="Kavagutti S V."/>
        </authorList>
    </citation>
    <scope>NUCLEOTIDE SEQUENCE</scope>
</reference>
<dbReference type="Pfam" id="PF04978">
    <property type="entry name" value="MST"/>
    <property type="match status" value="1"/>
</dbReference>